<evidence type="ECO:0000313" key="2">
    <source>
        <dbReference type="Proteomes" id="UP000192578"/>
    </source>
</evidence>
<proteinExistence type="predicted"/>
<dbReference type="AlphaFoldDB" id="A0A1W0WLM7"/>
<sequence>MIIRHRNFFEGLLVSLMSLAVVGSTTKNELFFLKRLLLYRGSGMSVTLPPMLDTSTVMMTLTTPVTTTELSLVMAQANGTQLMDDLYNTIFTGNGTFEKGMRLVIKDNLPHIKMLSRINSTDRLSRQRALVQLAVKMQPLIRPLAASNPNLTAQVYALGDLFNPNRTARGYGGGGGGWGGSCCCCGWGGGGGGGNNNDLAAYLLAKQNYGNDDLSQILPYLFGLLALLIMKLPT</sequence>
<dbReference type="Proteomes" id="UP000192578">
    <property type="component" value="Unassembled WGS sequence"/>
</dbReference>
<evidence type="ECO:0000313" key="1">
    <source>
        <dbReference type="EMBL" id="OQV16108.1"/>
    </source>
</evidence>
<name>A0A1W0WLM7_HYPEX</name>
<dbReference type="OrthoDB" id="10587771at2759"/>
<accession>A0A1W0WLM7</accession>
<comment type="caution">
    <text evidence="1">The sequence shown here is derived from an EMBL/GenBank/DDBJ whole genome shotgun (WGS) entry which is preliminary data.</text>
</comment>
<organism evidence="1 2">
    <name type="scientific">Hypsibius exemplaris</name>
    <name type="common">Freshwater tardigrade</name>
    <dbReference type="NCBI Taxonomy" id="2072580"/>
    <lineage>
        <taxon>Eukaryota</taxon>
        <taxon>Metazoa</taxon>
        <taxon>Ecdysozoa</taxon>
        <taxon>Tardigrada</taxon>
        <taxon>Eutardigrada</taxon>
        <taxon>Parachela</taxon>
        <taxon>Hypsibioidea</taxon>
        <taxon>Hypsibiidae</taxon>
        <taxon>Hypsibius</taxon>
    </lineage>
</organism>
<reference evidence="2" key="1">
    <citation type="submission" date="2017-01" db="EMBL/GenBank/DDBJ databases">
        <title>Comparative genomics of anhydrobiosis in the tardigrade Hypsibius dujardini.</title>
        <authorList>
            <person name="Yoshida Y."/>
            <person name="Koutsovoulos G."/>
            <person name="Laetsch D."/>
            <person name="Stevens L."/>
            <person name="Kumar S."/>
            <person name="Horikawa D."/>
            <person name="Ishino K."/>
            <person name="Komine S."/>
            <person name="Tomita M."/>
            <person name="Blaxter M."/>
            <person name="Arakawa K."/>
        </authorList>
    </citation>
    <scope>NUCLEOTIDE SEQUENCE [LARGE SCALE GENOMIC DNA]</scope>
    <source>
        <strain evidence="2">Z151</strain>
    </source>
</reference>
<gene>
    <name evidence="1" type="ORF">BV898_09744</name>
</gene>
<keyword evidence="2" id="KW-1185">Reference proteome</keyword>
<dbReference type="EMBL" id="MTYJ01000078">
    <property type="protein sequence ID" value="OQV16108.1"/>
    <property type="molecule type" value="Genomic_DNA"/>
</dbReference>
<protein>
    <submittedName>
        <fullName evidence="1">Uncharacterized protein</fullName>
    </submittedName>
</protein>